<sequence>MVSISLCMIVKDEEAVLARCLDSVQGIADEIIIVDTGSSDQTRAIASQYGRVLDFAWCNDFSAARNYSFAQAGCDYILWLDADDVIPPESRAGFAALKQQLAEAAADVVMLPYHVAFDPQGKPTFVYFRERLLRRAAGFTWQGAVHECITPQGRILYADAAVEHRKERKTDSRRNLDIYEKQRAEKGTLTAREQFYYARELMAHQQWDAAVAAFRDFLSRPDGWTENRIEACRNLSDCLCTLGQRDEAKAALLLSFSMDEPRGETCCALAALELQEEHYALARFWYETALRAPRRTERGGFVQVSCYGYIPCLGLCVCCDHLGQHDEAAAWNEHAAAFWPDSPAVAYNRRYFAQRASGAE</sequence>
<evidence type="ECO:0000313" key="2">
    <source>
        <dbReference type="EMBL" id="MBC5726376.1"/>
    </source>
</evidence>
<dbReference type="InterPro" id="IPR029044">
    <property type="entry name" value="Nucleotide-diphossugar_trans"/>
</dbReference>
<reference evidence="2" key="1">
    <citation type="submission" date="2020-08" db="EMBL/GenBank/DDBJ databases">
        <title>Genome public.</title>
        <authorList>
            <person name="Liu C."/>
            <person name="Sun Q."/>
        </authorList>
    </citation>
    <scope>NUCLEOTIDE SEQUENCE</scope>
    <source>
        <strain evidence="2">NSJ-28</strain>
    </source>
</reference>
<dbReference type="RefSeq" id="WP_186950173.1">
    <property type="nucleotide sequence ID" value="NZ_JACOPL010000014.1"/>
</dbReference>
<organism evidence="2 3">
    <name type="scientific">Agathobaculum faecis</name>
    <dbReference type="NCBI Taxonomy" id="2763013"/>
    <lineage>
        <taxon>Bacteria</taxon>
        <taxon>Bacillati</taxon>
        <taxon>Bacillota</taxon>
        <taxon>Clostridia</taxon>
        <taxon>Eubacteriales</taxon>
        <taxon>Butyricicoccaceae</taxon>
        <taxon>Agathobaculum</taxon>
    </lineage>
</organism>
<evidence type="ECO:0000259" key="1">
    <source>
        <dbReference type="Pfam" id="PF00535"/>
    </source>
</evidence>
<dbReference type="InterPro" id="IPR001173">
    <property type="entry name" value="Glyco_trans_2-like"/>
</dbReference>
<feature type="domain" description="Glycosyltransferase 2-like" evidence="1">
    <location>
        <begin position="5"/>
        <end position="143"/>
    </location>
</feature>
<evidence type="ECO:0000313" key="3">
    <source>
        <dbReference type="Proteomes" id="UP000606499"/>
    </source>
</evidence>
<gene>
    <name evidence="2" type="ORF">H8S45_13020</name>
</gene>
<keyword evidence="3" id="KW-1185">Reference proteome</keyword>
<dbReference type="Gene3D" id="1.25.40.10">
    <property type="entry name" value="Tetratricopeptide repeat domain"/>
    <property type="match status" value="1"/>
</dbReference>
<dbReference type="Pfam" id="PF00535">
    <property type="entry name" value="Glycos_transf_2"/>
    <property type="match status" value="1"/>
</dbReference>
<dbReference type="SUPFAM" id="SSF53448">
    <property type="entry name" value="Nucleotide-diphospho-sugar transferases"/>
    <property type="match status" value="1"/>
</dbReference>
<dbReference type="Proteomes" id="UP000606499">
    <property type="component" value="Unassembled WGS sequence"/>
</dbReference>
<name>A0A923RXJ1_9FIRM</name>
<dbReference type="Gene3D" id="3.90.550.10">
    <property type="entry name" value="Spore Coat Polysaccharide Biosynthesis Protein SpsA, Chain A"/>
    <property type="match status" value="1"/>
</dbReference>
<comment type="caution">
    <text evidence="2">The sequence shown here is derived from an EMBL/GenBank/DDBJ whole genome shotgun (WGS) entry which is preliminary data.</text>
</comment>
<dbReference type="PANTHER" id="PTHR43630">
    <property type="entry name" value="POLY-BETA-1,6-N-ACETYL-D-GLUCOSAMINE SYNTHASE"/>
    <property type="match status" value="1"/>
</dbReference>
<accession>A0A923RXJ1</accession>
<dbReference type="EMBL" id="JACOPL010000014">
    <property type="protein sequence ID" value="MBC5726376.1"/>
    <property type="molecule type" value="Genomic_DNA"/>
</dbReference>
<dbReference type="SUPFAM" id="SSF48452">
    <property type="entry name" value="TPR-like"/>
    <property type="match status" value="1"/>
</dbReference>
<dbReference type="AlphaFoldDB" id="A0A923RXJ1"/>
<dbReference type="PANTHER" id="PTHR43630:SF2">
    <property type="entry name" value="GLYCOSYLTRANSFERASE"/>
    <property type="match status" value="1"/>
</dbReference>
<dbReference type="CDD" id="cd02511">
    <property type="entry name" value="Beta4Glucosyltransferase"/>
    <property type="match status" value="1"/>
</dbReference>
<proteinExistence type="predicted"/>
<protein>
    <submittedName>
        <fullName evidence="2">Glycosyltransferase family 2 protein</fullName>
    </submittedName>
</protein>
<dbReference type="InterPro" id="IPR011990">
    <property type="entry name" value="TPR-like_helical_dom_sf"/>
</dbReference>